<evidence type="ECO:0000256" key="2">
    <source>
        <dbReference type="ARBA" id="ARBA00007935"/>
    </source>
</evidence>
<protein>
    <submittedName>
        <fullName evidence="9">ABC-type Fe(3+)-siderophore transport system permease component</fullName>
    </submittedName>
</protein>
<keyword evidence="6 8" id="KW-1133">Transmembrane helix</keyword>
<comment type="subcellular location">
    <subcellularLocation>
        <location evidence="1">Cell membrane</location>
        <topology evidence="1">Multi-pass membrane protein</topology>
    </subcellularLocation>
</comment>
<feature type="transmembrane region" description="Helical" evidence="8">
    <location>
        <begin position="133"/>
        <end position="153"/>
    </location>
</feature>
<dbReference type="CDD" id="cd06550">
    <property type="entry name" value="TM_ABC_iron-siderophores_like"/>
    <property type="match status" value="1"/>
</dbReference>
<dbReference type="PANTHER" id="PTHR30472">
    <property type="entry name" value="FERRIC ENTEROBACTIN TRANSPORT SYSTEM PERMEASE PROTEIN"/>
    <property type="match status" value="1"/>
</dbReference>
<evidence type="ECO:0000256" key="5">
    <source>
        <dbReference type="ARBA" id="ARBA00022692"/>
    </source>
</evidence>
<feature type="transmembrane region" description="Helical" evidence="8">
    <location>
        <begin position="107"/>
        <end position="127"/>
    </location>
</feature>
<dbReference type="GO" id="GO:0005886">
    <property type="term" value="C:plasma membrane"/>
    <property type="evidence" value="ECO:0007669"/>
    <property type="project" value="UniProtKB-SubCell"/>
</dbReference>
<feature type="transmembrane region" description="Helical" evidence="8">
    <location>
        <begin position="294"/>
        <end position="314"/>
    </location>
</feature>
<reference evidence="9 10" key="1">
    <citation type="submission" date="2016-12" db="EMBL/GenBank/DDBJ databases">
        <title>Discovery of methanogenic haloarchaea.</title>
        <authorList>
            <person name="Sorokin D.Y."/>
            <person name="Makarova K.S."/>
            <person name="Abbas B."/>
            <person name="Ferrer M."/>
            <person name="Golyshin P.N."/>
        </authorList>
    </citation>
    <scope>NUCLEOTIDE SEQUENCE [LARGE SCALE GENOMIC DNA]</scope>
    <source>
        <strain evidence="9">AMET1</strain>
    </source>
</reference>
<evidence type="ECO:0000256" key="8">
    <source>
        <dbReference type="SAM" id="Phobius"/>
    </source>
</evidence>
<keyword evidence="10" id="KW-1185">Reference proteome</keyword>
<feature type="transmembrane region" description="Helical" evidence="8">
    <location>
        <begin position="323"/>
        <end position="342"/>
    </location>
</feature>
<feature type="transmembrane region" description="Helical" evidence="8">
    <location>
        <begin position="207"/>
        <end position="228"/>
    </location>
</feature>
<dbReference type="FunFam" id="1.10.3470.10:FF:000001">
    <property type="entry name" value="Vitamin B12 ABC transporter permease BtuC"/>
    <property type="match status" value="1"/>
</dbReference>
<evidence type="ECO:0000313" key="9">
    <source>
        <dbReference type="EMBL" id="OUJ19424.1"/>
    </source>
</evidence>
<evidence type="ECO:0000256" key="1">
    <source>
        <dbReference type="ARBA" id="ARBA00004651"/>
    </source>
</evidence>
<evidence type="ECO:0000313" key="10">
    <source>
        <dbReference type="Proteomes" id="UP000195137"/>
    </source>
</evidence>
<comment type="caution">
    <text evidence="9">The sequence shown here is derived from an EMBL/GenBank/DDBJ whole genome shotgun (WGS) entry which is preliminary data.</text>
</comment>
<dbReference type="GO" id="GO:0033214">
    <property type="term" value="P:siderophore-iron import into cell"/>
    <property type="evidence" value="ECO:0007669"/>
    <property type="project" value="TreeGrafter"/>
</dbReference>
<proteinExistence type="inferred from homology"/>
<dbReference type="Gene3D" id="1.10.3470.10">
    <property type="entry name" value="ABC transporter involved in vitamin B12 uptake, BtuC"/>
    <property type="match status" value="1"/>
</dbReference>
<feature type="transmembrane region" description="Helical" evidence="8">
    <location>
        <begin position="254"/>
        <end position="279"/>
    </location>
</feature>
<dbReference type="InterPro" id="IPR000522">
    <property type="entry name" value="ABC_transptr_permease_BtuC"/>
</dbReference>
<dbReference type="InterPro" id="IPR037294">
    <property type="entry name" value="ABC_BtuC-like"/>
</dbReference>
<feature type="transmembrane region" description="Helical" evidence="8">
    <location>
        <begin position="165"/>
        <end position="187"/>
    </location>
</feature>
<dbReference type="OrthoDB" id="57034at2157"/>
<sequence length="348" mass="37308">MYKTKLVSKRKGKIALLFLLILTTVIMVVSIGIGPVNIPVDVILSILLEEVPYLNSLFDAEFTRGQETIVKQMRLPRVILGGLVGAALGTAGALMQGLFKNPLADPYIVGLSSGAGLGAAIAIMFGITIFGGFTVPILAFISGIITIFAVYFVAKKGHKVPVDTLLLAGVAFAFFLSALTSFIMYFSDEQVFRIMYFTLGGLAGAEWSYVFITLPLVGVGVFGSLPLAKYIDAIMLGEEEAMYMGVRVEFVKKIILVLASLVTAASVAFAGIIGFVGLIPPHIIRILLGPRHKILIPASALLGALFLVISDTLARVVMAPTELPVGIVTALFGAPFFIYLLWKRKEGY</sequence>
<dbReference type="PANTHER" id="PTHR30472:SF25">
    <property type="entry name" value="ABC TRANSPORTER PERMEASE PROTEIN MJ0876-RELATED"/>
    <property type="match status" value="1"/>
</dbReference>
<evidence type="ECO:0000256" key="4">
    <source>
        <dbReference type="ARBA" id="ARBA00022475"/>
    </source>
</evidence>
<dbReference type="RefSeq" id="WP_086636525.1">
    <property type="nucleotide sequence ID" value="NZ_MRZU01000002.1"/>
</dbReference>
<evidence type="ECO:0000256" key="3">
    <source>
        <dbReference type="ARBA" id="ARBA00022448"/>
    </source>
</evidence>
<dbReference type="EMBL" id="MRZU01000002">
    <property type="protein sequence ID" value="OUJ19424.1"/>
    <property type="molecule type" value="Genomic_DNA"/>
</dbReference>
<keyword evidence="3" id="KW-0813">Transport</keyword>
<name>A0A1Y3GGV0_9EURY</name>
<feature type="transmembrane region" description="Helical" evidence="8">
    <location>
        <begin position="12"/>
        <end position="33"/>
    </location>
</feature>
<feature type="transmembrane region" description="Helical" evidence="8">
    <location>
        <begin position="78"/>
        <end position="95"/>
    </location>
</feature>
<evidence type="ECO:0000256" key="7">
    <source>
        <dbReference type="ARBA" id="ARBA00023136"/>
    </source>
</evidence>
<dbReference type="AlphaFoldDB" id="A0A1Y3GGV0"/>
<comment type="similarity">
    <text evidence="2">Belongs to the binding-protein-dependent transport system permease family. FecCD subfamily.</text>
</comment>
<dbReference type="GO" id="GO:0022857">
    <property type="term" value="F:transmembrane transporter activity"/>
    <property type="evidence" value="ECO:0007669"/>
    <property type="project" value="InterPro"/>
</dbReference>
<dbReference type="Pfam" id="PF01032">
    <property type="entry name" value="FecCD"/>
    <property type="match status" value="1"/>
</dbReference>
<gene>
    <name evidence="9" type="ORF">AMET1_0094</name>
</gene>
<dbReference type="SUPFAM" id="SSF81345">
    <property type="entry name" value="ABC transporter involved in vitamin B12 uptake, BtuC"/>
    <property type="match status" value="1"/>
</dbReference>
<keyword evidence="4" id="KW-1003">Cell membrane</keyword>
<evidence type="ECO:0000256" key="6">
    <source>
        <dbReference type="ARBA" id="ARBA00022989"/>
    </source>
</evidence>
<organism evidence="9 10">
    <name type="scientific">Methanonatronarchaeum thermophilum</name>
    <dbReference type="NCBI Taxonomy" id="1927129"/>
    <lineage>
        <taxon>Archaea</taxon>
        <taxon>Methanobacteriati</taxon>
        <taxon>Methanobacteriota</taxon>
        <taxon>Methanonatronarchaeia</taxon>
        <taxon>Methanonatronarchaeales</taxon>
        <taxon>Methanonatronarchaeaceae</taxon>
        <taxon>Methanonatronarchaeum</taxon>
    </lineage>
</organism>
<keyword evidence="5 8" id="KW-0812">Transmembrane</keyword>
<dbReference type="Proteomes" id="UP000195137">
    <property type="component" value="Unassembled WGS sequence"/>
</dbReference>
<keyword evidence="7 8" id="KW-0472">Membrane</keyword>
<accession>A0A1Y3GGV0</accession>